<dbReference type="STRING" id="1453498.LG45_07430"/>
<sequence>MKVLPQIIKGNSHADDRGVLQFNNDFNALEVKRIYTIENRNTVFVRGWQGHKIEQRWFSAIQGSFKIVLIAIDDWVTPSSDLEQHHFVLDSLKMDILHVPQGYVSSIQALEESSKLLLMSDYLLGEIVDEYRYDINYFKK</sequence>
<dbReference type="InterPro" id="IPR011051">
    <property type="entry name" value="RmlC_Cupin_sf"/>
</dbReference>
<evidence type="ECO:0000313" key="2">
    <source>
        <dbReference type="EMBL" id="KGD68120.1"/>
    </source>
</evidence>
<proteinExistence type="predicted"/>
<comment type="caution">
    <text evidence="2">The sequence shown here is derived from an EMBL/GenBank/DDBJ whole genome shotgun (WGS) entry which is preliminary data.</text>
</comment>
<protein>
    <submittedName>
        <fullName evidence="2">Sugar epimerase</fullName>
    </submittedName>
</protein>
<dbReference type="RefSeq" id="WP_035126683.1">
    <property type="nucleotide sequence ID" value="NZ_JRHH01000003.1"/>
</dbReference>
<dbReference type="EMBL" id="JRHH01000003">
    <property type="protein sequence ID" value="KGD68120.1"/>
    <property type="molecule type" value="Genomic_DNA"/>
</dbReference>
<reference evidence="2 3" key="1">
    <citation type="submission" date="2014-09" db="EMBL/GenBank/DDBJ databases">
        <title>Whole Genome Shotgun of Flavobacterium aquatile LMG 4008.</title>
        <authorList>
            <person name="Gale A.N."/>
            <person name="Pipes S.E."/>
            <person name="Newman J.D."/>
        </authorList>
    </citation>
    <scope>NUCLEOTIDE SEQUENCE [LARGE SCALE GENOMIC DNA]</scope>
    <source>
        <strain evidence="2 3">LMG 4008</strain>
    </source>
</reference>
<feature type="domain" description="Sugar 3,4-ketoisomerase QdtA cupin" evidence="1">
    <location>
        <begin position="7"/>
        <end position="139"/>
    </location>
</feature>
<dbReference type="SUPFAM" id="SSF51182">
    <property type="entry name" value="RmlC-like cupins"/>
    <property type="match status" value="1"/>
</dbReference>
<accession>A0A095UZY4</accession>
<evidence type="ECO:0000259" key="1">
    <source>
        <dbReference type="Pfam" id="PF05523"/>
    </source>
</evidence>
<dbReference type="Proteomes" id="UP000029554">
    <property type="component" value="Unassembled WGS sequence"/>
</dbReference>
<evidence type="ECO:0000313" key="3">
    <source>
        <dbReference type="Proteomes" id="UP000029554"/>
    </source>
</evidence>
<organism evidence="2 3">
    <name type="scientific">Flavobacterium aquatile LMG 4008 = ATCC 11947</name>
    <dbReference type="NCBI Taxonomy" id="1453498"/>
    <lineage>
        <taxon>Bacteria</taxon>
        <taxon>Pseudomonadati</taxon>
        <taxon>Bacteroidota</taxon>
        <taxon>Flavobacteriia</taxon>
        <taxon>Flavobacteriales</taxon>
        <taxon>Flavobacteriaceae</taxon>
        <taxon>Flavobacterium</taxon>
    </lineage>
</organism>
<dbReference type="OrthoDB" id="826649at2"/>
<dbReference type="Gene3D" id="2.60.120.10">
    <property type="entry name" value="Jelly Rolls"/>
    <property type="match status" value="1"/>
</dbReference>
<dbReference type="AlphaFoldDB" id="A0A095UZY4"/>
<gene>
    <name evidence="2" type="ORF">LG45_07430</name>
</gene>
<dbReference type="eggNOG" id="COG1898">
    <property type="taxonomic scope" value="Bacteria"/>
</dbReference>
<dbReference type="Pfam" id="PF05523">
    <property type="entry name" value="FdtA"/>
    <property type="match status" value="1"/>
</dbReference>
<dbReference type="InterPro" id="IPR014710">
    <property type="entry name" value="RmlC-like_jellyroll"/>
</dbReference>
<name>A0A095UZY4_9FLAO</name>
<dbReference type="InterPro" id="IPR008894">
    <property type="entry name" value="QdtA_cupin_dom"/>
</dbReference>
<keyword evidence="3" id="KW-1185">Reference proteome</keyword>